<dbReference type="InterPro" id="IPR050883">
    <property type="entry name" value="PNGase"/>
</dbReference>
<protein>
    <submittedName>
        <fullName evidence="4">Alpha-1 2-mannosidase</fullName>
    </submittedName>
</protein>
<dbReference type="GO" id="GO:0030246">
    <property type="term" value="F:carbohydrate binding"/>
    <property type="evidence" value="ECO:0007669"/>
    <property type="project" value="InterPro"/>
</dbReference>
<dbReference type="GO" id="GO:0005975">
    <property type="term" value="P:carbohydrate metabolic process"/>
    <property type="evidence" value="ECO:0007669"/>
    <property type="project" value="InterPro"/>
</dbReference>
<dbReference type="Gene3D" id="2.70.98.10">
    <property type="match status" value="1"/>
</dbReference>
<dbReference type="FunFam" id="1.20.1050.60:FF:000001">
    <property type="entry name" value="Putative alpha-1,2-mannosidase"/>
    <property type="match status" value="1"/>
</dbReference>
<dbReference type="Gene3D" id="2.60.120.260">
    <property type="entry name" value="Galactose-binding domain-like"/>
    <property type="match status" value="1"/>
</dbReference>
<dbReference type="InterPro" id="IPR012939">
    <property type="entry name" value="Glyco_hydro_92"/>
</dbReference>
<feature type="domain" description="Glycosyl hydrolase family 92 N-terminal" evidence="3">
    <location>
        <begin position="194"/>
        <end position="412"/>
    </location>
</feature>
<dbReference type="SUPFAM" id="SSF48208">
    <property type="entry name" value="Six-hairpin glycosidases"/>
    <property type="match status" value="1"/>
</dbReference>
<dbReference type="PANTHER" id="PTHR12143">
    <property type="entry name" value="PEPTIDE N-GLYCANASE PNGASE -RELATED"/>
    <property type="match status" value="1"/>
</dbReference>
<dbReference type="InterPro" id="IPR005887">
    <property type="entry name" value="GH92_a_mannosidase_put"/>
</dbReference>
<reference evidence="4 5" key="1">
    <citation type="submission" date="2016-04" db="EMBL/GenBank/DDBJ databases">
        <title>Complete genome sequence and analysis of deep-sea sediment isolate, Amycolatopsis sp. WP1.</title>
        <authorList>
            <person name="Wang H."/>
            <person name="Chen S."/>
            <person name="Wu Q."/>
        </authorList>
    </citation>
    <scope>NUCLEOTIDE SEQUENCE [LARGE SCALE GENOMIC DNA]</scope>
    <source>
        <strain evidence="4 5">WP1</strain>
    </source>
</reference>
<dbReference type="InterPro" id="IPR008928">
    <property type="entry name" value="6-hairpin_glycosidase_sf"/>
</dbReference>
<dbReference type="OrthoDB" id="9804511at2"/>
<dbReference type="NCBIfam" id="TIGR01180">
    <property type="entry name" value="aman2_put"/>
    <property type="match status" value="1"/>
</dbReference>
<dbReference type="InterPro" id="IPR041371">
    <property type="entry name" value="GH92_N"/>
</dbReference>
<dbReference type="EMBL" id="CP015163">
    <property type="protein sequence ID" value="AXB42654.1"/>
    <property type="molecule type" value="Genomic_DNA"/>
</dbReference>
<dbReference type="Pfam" id="PF17678">
    <property type="entry name" value="Glyco_hydro_92N"/>
    <property type="match status" value="1"/>
</dbReference>
<dbReference type="Gene3D" id="1.20.1050.60">
    <property type="entry name" value="alpha-1,2-mannosidase"/>
    <property type="match status" value="1"/>
</dbReference>
<evidence type="ECO:0000313" key="5">
    <source>
        <dbReference type="Proteomes" id="UP000250434"/>
    </source>
</evidence>
<dbReference type="Proteomes" id="UP000250434">
    <property type="component" value="Chromosome"/>
</dbReference>
<feature type="domain" description="Glycosyl hydrolase family 92" evidence="2">
    <location>
        <begin position="418"/>
        <end position="925"/>
    </location>
</feature>
<dbReference type="FunFam" id="3.30.2080.10:FF:000001">
    <property type="entry name" value="Alpha-1,2-mannosidase subfamily"/>
    <property type="match status" value="1"/>
</dbReference>
<sequence length="1082" mass="119129">MPDQPTEFFSSFEHGDPAPGSGDRLRVHVGGGPANAPAAKPGAGFSGLAALAYRTEVAGQARTGLFRTDLLITERSELSYVVFPEADPAWRATFVAIDIEFDDGTTLASLRLLDQHGFEVTAKAQGLAKKLYLDQWNLIRCSLAAAAGKRAKAILLTTEVPEGGGEVSGWLDDVRITEVPERTEVEPVDRVRTTRGTHSANNRSRGNNIPATALPHGFNFWTPVTDAGSTTWVYEYHRRNNGANRPALEAFGLSHQPSPWMGDRHTFQVMPRVGELTVDRQARALAFEHANELDRPYHYRVRFDNGITGEIAPADHAAMLRFTFPAGEAHLIFDNAANRGGLRLRSDGTVTGHTWVRSRLSVGARRMYVYGKVDRPVKAARKVRNPPWRTVTGHLSFDVGEQEAVTLRIATSLISLRQARHNLELEIPDGTTFEAVRDHAREEWRKVLGRFEIEGASEDQLTTFYSNLYRLYLYPNSAHENTGTAAAPAYRHASPVIRSARLSTRRRTGAKVLDGPMVVNNGFWDTYRTTWPAYALFSPERCGQLAEGFVQQYREGGWISRWSSPGYANLMTGTSSDVAFADAYLKGVRNFDGEAAYDAALKNATVTPPAKNVGRKGLDESIFLGYTPVSTPEGLSWALEGCINDFGIANLSRALYEAARDDHPRKQEYLDNLRYFTSRALHYVHHFDKRVGFFQGRDSAGGWRWSPEQYDPAVWGFDYTETNGWNMAFTAPHDGNGLANLFGGRKKLESALDTFFATPETGLKPGSYGGIIHEMTEARDVRLGQYGHSNQPSHHIPWMYLHAGAPAKAQAIVREVLLRCYLGSEIGQGYPGDEDNGEMSAWYLFAALGLYPLAMGSPSYVLGAPLFTKATVHLDNGEQLVINAPGNTASTAYVRGLTVNGEPYSKTHIPHETLAKGAVLDFDLAEEPGDWGTGEDDLPPSMTTGELPAAPLADLPGTGRSADNDVTQLFDNTSRTQVNFGTATPTVEFTVDGAPRPVLLYTLTSGLGEGDPSSWVLEGSDDGESWRTLDERLGQVFRWRRQTRPFSLAEPAACRHYRLRVTAGTDRRISLAQWELLGSGPA</sequence>
<dbReference type="InterPro" id="IPR014718">
    <property type="entry name" value="GH-type_carb-bd"/>
</dbReference>
<evidence type="ECO:0000313" key="4">
    <source>
        <dbReference type="EMBL" id="AXB42654.1"/>
    </source>
</evidence>
<dbReference type="KEGG" id="aab:A4R43_09010"/>
<dbReference type="PANTHER" id="PTHR12143:SF43">
    <property type="entry name" value="PUTATIVE-RELATED"/>
    <property type="match status" value="1"/>
</dbReference>
<dbReference type="GO" id="GO:0000224">
    <property type="term" value="F:peptide-N4-(N-acetyl-beta-glucosaminyl)asparagine amidase activity"/>
    <property type="evidence" value="ECO:0007669"/>
    <property type="project" value="TreeGrafter"/>
</dbReference>
<accession>A0A344L3N0</accession>
<dbReference type="RefSeq" id="WP_113691917.1">
    <property type="nucleotide sequence ID" value="NZ_CP015163.1"/>
</dbReference>
<evidence type="ECO:0000259" key="2">
    <source>
        <dbReference type="Pfam" id="PF07971"/>
    </source>
</evidence>
<feature type="region of interest" description="Disordered" evidence="1">
    <location>
        <begin position="1"/>
        <end position="21"/>
    </location>
</feature>
<proteinExistence type="predicted"/>
<dbReference type="Pfam" id="PF07971">
    <property type="entry name" value="Glyco_hydro_92"/>
    <property type="match status" value="1"/>
</dbReference>
<gene>
    <name evidence="4" type="ORF">A4R43_09010</name>
</gene>
<dbReference type="Gene3D" id="1.20.1610.10">
    <property type="entry name" value="alpha-1,2-mannosidases domains"/>
    <property type="match status" value="1"/>
</dbReference>
<evidence type="ECO:0000259" key="3">
    <source>
        <dbReference type="Pfam" id="PF17678"/>
    </source>
</evidence>
<dbReference type="GO" id="GO:0005829">
    <property type="term" value="C:cytosol"/>
    <property type="evidence" value="ECO:0007669"/>
    <property type="project" value="TreeGrafter"/>
</dbReference>
<dbReference type="AlphaFoldDB" id="A0A344L3N0"/>
<organism evidence="4 5">
    <name type="scientific">Amycolatopsis albispora</name>
    <dbReference type="NCBI Taxonomy" id="1804986"/>
    <lineage>
        <taxon>Bacteria</taxon>
        <taxon>Bacillati</taxon>
        <taxon>Actinomycetota</taxon>
        <taxon>Actinomycetes</taxon>
        <taxon>Pseudonocardiales</taxon>
        <taxon>Pseudonocardiaceae</taxon>
        <taxon>Amycolatopsis</taxon>
    </lineage>
</organism>
<dbReference type="GO" id="GO:0006516">
    <property type="term" value="P:glycoprotein catabolic process"/>
    <property type="evidence" value="ECO:0007669"/>
    <property type="project" value="TreeGrafter"/>
</dbReference>
<evidence type="ECO:0000256" key="1">
    <source>
        <dbReference type="SAM" id="MobiDB-lite"/>
    </source>
</evidence>
<name>A0A344L3N0_9PSEU</name>
<keyword evidence="5" id="KW-1185">Reference proteome</keyword>
<dbReference type="Gene3D" id="3.30.2080.10">
    <property type="entry name" value="GH92 mannosidase domain"/>
    <property type="match status" value="1"/>
</dbReference>